<dbReference type="EMBL" id="CAJVQC010009825">
    <property type="protein sequence ID" value="CAG8609524.1"/>
    <property type="molecule type" value="Genomic_DNA"/>
</dbReference>
<accession>A0ACA9MRJ2</accession>
<comment type="caution">
    <text evidence="1">The sequence shown here is derived from an EMBL/GenBank/DDBJ whole genome shotgun (WGS) entry which is preliminary data.</text>
</comment>
<gene>
    <name evidence="1" type="ORF">RPERSI_LOCUS6248</name>
</gene>
<sequence length="242" mass="28427">DKEFIIKIVQEYIDLQDQSEEGFSITYIQERLKKQFETFNNQKIPSPEELINRTYSDMAEYKIAKARYSNEALLALEGARNIQENNQITPIIFPNTRLTQATQNYLLQHHQQLVLETATARRNPRTGNLERVRIPIIVEAIRIILQMAFGQYTVYYTYDQINNKRLGLPTDIFNDQIVKEIPILETPKLKEYYRTALISISVNQEILEERIKEILTQIIEGEIVNKITETLSYINNTKWTNL</sequence>
<proteinExistence type="predicted"/>
<reference evidence="1" key="1">
    <citation type="submission" date="2021-06" db="EMBL/GenBank/DDBJ databases">
        <authorList>
            <person name="Kallberg Y."/>
            <person name="Tangrot J."/>
            <person name="Rosling A."/>
        </authorList>
    </citation>
    <scope>NUCLEOTIDE SEQUENCE</scope>
    <source>
        <strain evidence="1">MA461A</strain>
    </source>
</reference>
<organism evidence="1 2">
    <name type="scientific">Racocetra persica</name>
    <dbReference type="NCBI Taxonomy" id="160502"/>
    <lineage>
        <taxon>Eukaryota</taxon>
        <taxon>Fungi</taxon>
        <taxon>Fungi incertae sedis</taxon>
        <taxon>Mucoromycota</taxon>
        <taxon>Glomeromycotina</taxon>
        <taxon>Glomeromycetes</taxon>
        <taxon>Diversisporales</taxon>
        <taxon>Gigasporaceae</taxon>
        <taxon>Racocetra</taxon>
    </lineage>
</organism>
<evidence type="ECO:0000313" key="1">
    <source>
        <dbReference type="EMBL" id="CAG8609524.1"/>
    </source>
</evidence>
<name>A0ACA9MRJ2_9GLOM</name>
<keyword evidence="2" id="KW-1185">Reference proteome</keyword>
<feature type="non-terminal residue" evidence="1">
    <location>
        <position position="1"/>
    </location>
</feature>
<dbReference type="Proteomes" id="UP000789920">
    <property type="component" value="Unassembled WGS sequence"/>
</dbReference>
<protein>
    <submittedName>
        <fullName evidence="1">24213_t:CDS:1</fullName>
    </submittedName>
</protein>
<evidence type="ECO:0000313" key="2">
    <source>
        <dbReference type="Proteomes" id="UP000789920"/>
    </source>
</evidence>